<comment type="function">
    <text evidence="7">S-adenosyl-L-methionine-dependent methyltransferase that acts as a component of the wyosine derivatives biosynthesis pathway. Probably methylates N-4 position of wybutosine-86 to produce wybutosine-72.</text>
</comment>
<dbReference type="HOGENOM" id="CLU_047426_2_1_2"/>
<organism evidence="9 10">
    <name type="scientific">Desulfurococcus amylolyticus DSM 16532</name>
    <dbReference type="NCBI Taxonomy" id="768672"/>
    <lineage>
        <taxon>Archaea</taxon>
        <taxon>Thermoproteota</taxon>
        <taxon>Thermoprotei</taxon>
        <taxon>Desulfurococcales</taxon>
        <taxon>Desulfurococcaceae</taxon>
        <taxon>Desulfurococcus</taxon>
    </lineage>
</organism>
<keyword evidence="10" id="KW-1185">Reference proteome</keyword>
<gene>
    <name evidence="7" type="primary">taw3</name>
    <name evidence="9" type="ORF">Desfe_0979</name>
</gene>
<dbReference type="NCBIfam" id="NF003263">
    <property type="entry name" value="PRK04235.1-1"/>
    <property type="match status" value="1"/>
</dbReference>
<accession>I3XSE1</accession>
<evidence type="ECO:0000313" key="10">
    <source>
        <dbReference type="Proteomes" id="UP000006175"/>
    </source>
</evidence>
<dbReference type="Pfam" id="PF02676">
    <property type="entry name" value="TYW3"/>
    <property type="match status" value="1"/>
</dbReference>
<dbReference type="InterPro" id="IPR036602">
    <property type="entry name" value="tRNA_yW-synthesising-like_sf"/>
</dbReference>
<evidence type="ECO:0000256" key="3">
    <source>
        <dbReference type="ARBA" id="ARBA00022679"/>
    </source>
</evidence>
<dbReference type="OrthoDB" id="19299at2157"/>
<dbReference type="GeneID" id="13061357"/>
<dbReference type="HAMAP" id="MF_00266">
    <property type="entry name" value="TYW3_archaea"/>
    <property type="match status" value="1"/>
</dbReference>
<keyword evidence="3 7" id="KW-0808">Transferase</keyword>
<dbReference type="EMBL" id="CP003321">
    <property type="protein sequence ID" value="AFL66865.1"/>
    <property type="molecule type" value="Genomic_DNA"/>
</dbReference>
<evidence type="ECO:0000313" key="9">
    <source>
        <dbReference type="EMBL" id="AFL66865.1"/>
    </source>
</evidence>
<comment type="similarity">
    <text evidence="1 7">Belongs to the TYW3 family.</text>
</comment>
<dbReference type="eggNOG" id="arCOG04156">
    <property type="taxonomic scope" value="Archaea"/>
</dbReference>
<evidence type="ECO:0000259" key="8">
    <source>
        <dbReference type="Pfam" id="PF02676"/>
    </source>
</evidence>
<keyword evidence="5 7" id="KW-0819">tRNA processing</keyword>
<sequence length="239" mass="27741">MRVNKDTWLKRKKSFWHRMWEDLEIGYLDKDLLPLLIVLNIEQGIHTMSSCSGRIVASDSRSPWSRESDSTIIFKKHTPVKPEEILELYKIPVYRKIWLNVTGPIIHLSTMDLATAIKILRIARLSGYKHSGIISLNSDKGVVLELTTGVYMSTPLRTRSKDIVKPEETPGLVELVNNILYEGKKRLTKLYMELKKALPWRPDEEIVEYIEKHGIRVHEKSPIEVFEELSSNLRDNHNN</sequence>
<feature type="domain" description="tRNA wybutosine-synthesizing protein" evidence="8">
    <location>
        <begin position="10"/>
        <end position="195"/>
    </location>
</feature>
<dbReference type="PANTHER" id="PTHR48418">
    <property type="entry name" value="TRNA WYBUTOSINE-SYNTHESIZING PROTEIN 3"/>
    <property type="match status" value="1"/>
</dbReference>
<evidence type="ECO:0000256" key="2">
    <source>
        <dbReference type="ARBA" id="ARBA00022603"/>
    </source>
</evidence>
<dbReference type="Proteomes" id="UP000006175">
    <property type="component" value="Chromosome"/>
</dbReference>
<dbReference type="GO" id="GO:0008175">
    <property type="term" value="F:tRNA methyltransferase activity"/>
    <property type="evidence" value="ECO:0007669"/>
    <property type="project" value="InterPro"/>
</dbReference>
<dbReference type="GO" id="GO:0030488">
    <property type="term" value="P:tRNA methylation"/>
    <property type="evidence" value="ECO:0007669"/>
    <property type="project" value="InterPro"/>
</dbReference>
<dbReference type="RefSeq" id="WP_014767762.1">
    <property type="nucleotide sequence ID" value="NC_018001.1"/>
</dbReference>
<dbReference type="KEGG" id="dfd:Desfe_0979"/>
<dbReference type="InterPro" id="IPR022908">
    <property type="entry name" value="Taw3"/>
</dbReference>
<evidence type="ECO:0000256" key="4">
    <source>
        <dbReference type="ARBA" id="ARBA00022691"/>
    </source>
</evidence>
<keyword evidence="4 7" id="KW-0949">S-adenosyl-L-methionine</keyword>
<evidence type="ECO:0000256" key="6">
    <source>
        <dbReference type="ARBA" id="ARBA00030554"/>
    </source>
</evidence>
<name>I3XSE1_DESAM</name>
<comment type="catalytic activity">
    <reaction evidence="7">
        <text>4-demethyl-7-[(3S)-3-amino-3-carboxypropyl]wyosine(37) in tRNA(Phe) + S-adenosyl-L-methionine = 7-[(3S)-3-amino-3-carboxypropyl]wyosine(37) in tRNA(Phe) + S-adenosyl-L-homocysteine + H(+)</text>
        <dbReference type="Rhea" id="RHEA:36635"/>
        <dbReference type="Rhea" id="RHEA-COMP:10378"/>
        <dbReference type="Rhea" id="RHEA-COMP:10379"/>
        <dbReference type="ChEBI" id="CHEBI:15378"/>
        <dbReference type="ChEBI" id="CHEBI:57856"/>
        <dbReference type="ChEBI" id="CHEBI:59789"/>
        <dbReference type="ChEBI" id="CHEBI:73543"/>
        <dbReference type="ChEBI" id="CHEBI:73550"/>
        <dbReference type="EC" id="2.1.1.282"/>
    </reaction>
</comment>
<dbReference type="GO" id="GO:0031591">
    <property type="term" value="P:wybutosine biosynthetic process"/>
    <property type="evidence" value="ECO:0007669"/>
    <property type="project" value="InterPro"/>
</dbReference>
<protein>
    <recommendedName>
        <fullName evidence="6 7">tRNA(Phe) 7-((3-amino-3-carboxypropyl)-4-demethylwyosine(37)-N(4))-methyltransferase</fullName>
        <ecNumber evidence="7">2.1.1.282</ecNumber>
    </recommendedName>
    <alternativeName>
        <fullName evidence="7">tRNA wyosine derivatives biosynthesis protein Taw3</fullName>
    </alternativeName>
</protein>
<dbReference type="AlphaFoldDB" id="I3XSE1"/>
<dbReference type="SUPFAM" id="SSF111278">
    <property type="entry name" value="SSo0622-like"/>
    <property type="match status" value="1"/>
</dbReference>
<proteinExistence type="inferred from homology"/>
<evidence type="ECO:0000256" key="7">
    <source>
        <dbReference type="HAMAP-Rule" id="MF_00266"/>
    </source>
</evidence>
<evidence type="ECO:0000256" key="1">
    <source>
        <dbReference type="ARBA" id="ARBA00008569"/>
    </source>
</evidence>
<evidence type="ECO:0000256" key="5">
    <source>
        <dbReference type="ARBA" id="ARBA00022694"/>
    </source>
</evidence>
<dbReference type="InterPro" id="IPR003827">
    <property type="entry name" value="tRNA_yW-synthesising"/>
</dbReference>
<reference evidence="9 10" key="1">
    <citation type="journal article" date="2012" name="J. Bacteriol.">
        <title>Complete Genome Sequence of Desulfurococcus fermentans, a Hyperthermophilic Cellulolytic Crenarchaeon Isolated from a Freshwater Hot Spring in Kamchatka, Russia.</title>
        <authorList>
            <person name="Susanti D."/>
            <person name="Johnson E.F."/>
            <person name="Rodriguez J.R."/>
            <person name="Anderson I."/>
            <person name="Perevalova A.A."/>
            <person name="Kyrpides N."/>
            <person name="Lucas S."/>
            <person name="Han J."/>
            <person name="Lapidus A."/>
            <person name="Cheng J.F."/>
            <person name="Goodwin L."/>
            <person name="Pitluck S."/>
            <person name="Mavrommatis K."/>
            <person name="Peters L."/>
            <person name="Land M.L."/>
            <person name="Hauser L."/>
            <person name="Gopalan V."/>
            <person name="Chan P.P."/>
            <person name="Lowe T.M."/>
            <person name="Atomi H."/>
            <person name="Bonch-Osmolovskaya E.A."/>
            <person name="Woyke T."/>
            <person name="Mukhopadhyay B."/>
        </authorList>
    </citation>
    <scope>NUCLEOTIDE SEQUENCE [LARGE SCALE GENOMIC DNA]</scope>
    <source>
        <strain evidence="9 10">DSM 16532</strain>
    </source>
</reference>
<dbReference type="PANTHER" id="PTHR48418:SF1">
    <property type="entry name" value="TRNA WYBUTOSINE-SYNTHESIZING PROTEIN 3"/>
    <property type="match status" value="1"/>
</dbReference>
<dbReference type="EC" id="2.1.1.282" evidence="7"/>
<keyword evidence="2 7" id="KW-0489">Methyltransferase</keyword>
<dbReference type="Gene3D" id="3.30.1960.10">
    <property type="entry name" value="tRNA wybutosine-synthesizing-like"/>
    <property type="match status" value="1"/>
</dbReference>